<organism evidence="1 2">
    <name type="scientific">Antarcticibacterium arcticum</name>
    <dbReference type="NCBI Taxonomy" id="2585771"/>
    <lineage>
        <taxon>Bacteria</taxon>
        <taxon>Pseudomonadati</taxon>
        <taxon>Bacteroidota</taxon>
        <taxon>Flavobacteriia</taxon>
        <taxon>Flavobacteriales</taxon>
        <taxon>Flavobacteriaceae</taxon>
        <taxon>Antarcticibacterium</taxon>
    </lineage>
</organism>
<dbReference type="PANTHER" id="PTHR38471:SF2">
    <property type="entry name" value="FOUR HELIX BUNDLE PROTEIN"/>
    <property type="match status" value="1"/>
</dbReference>
<dbReference type="OrthoDB" id="9811959at2"/>
<name>A0A5B8YJ84_9FLAO</name>
<protein>
    <submittedName>
        <fullName evidence="1">Four helix bundle protein</fullName>
    </submittedName>
</protein>
<dbReference type="InterPro" id="IPR036583">
    <property type="entry name" value="23S_rRNA_IVS_sf"/>
</dbReference>
<dbReference type="NCBIfam" id="NF008911">
    <property type="entry name" value="PRK12275.1-2"/>
    <property type="match status" value="1"/>
</dbReference>
<dbReference type="InterPro" id="IPR012657">
    <property type="entry name" value="23S_rRNA-intervening_sequence"/>
</dbReference>
<dbReference type="KEGG" id="anp:FK178_08635"/>
<keyword evidence="2" id="KW-1185">Reference proteome</keyword>
<dbReference type="Pfam" id="PF05635">
    <property type="entry name" value="23S_rRNA_IVP"/>
    <property type="match status" value="1"/>
</dbReference>
<gene>
    <name evidence="1" type="ORF">FK178_08635</name>
</gene>
<dbReference type="CDD" id="cd16377">
    <property type="entry name" value="23S_rRNA_IVP_like"/>
    <property type="match status" value="1"/>
</dbReference>
<dbReference type="NCBIfam" id="TIGR02436">
    <property type="entry name" value="four helix bundle protein"/>
    <property type="match status" value="1"/>
</dbReference>
<proteinExistence type="predicted"/>
<dbReference type="EMBL" id="CP042476">
    <property type="protein sequence ID" value="QED37785.1"/>
    <property type="molecule type" value="Genomic_DNA"/>
</dbReference>
<sequence>MDHKDLDVWKKSMDLVEEIYRVTKEFPDHERYGLTNQIRRSAVSIPSNIAEGSGRKGDKELLQFLSFALGSLAEVETQLIIAVRLVYVNEIDSTLDLITEVRKLTLGYRNYILKKSKL</sequence>
<evidence type="ECO:0000313" key="1">
    <source>
        <dbReference type="EMBL" id="QED37785.1"/>
    </source>
</evidence>
<dbReference type="RefSeq" id="WP_146833589.1">
    <property type="nucleotide sequence ID" value="NZ_CP042476.1"/>
</dbReference>
<dbReference type="AlphaFoldDB" id="A0A5B8YJ84"/>
<dbReference type="PANTHER" id="PTHR38471">
    <property type="entry name" value="FOUR HELIX BUNDLE PROTEIN"/>
    <property type="match status" value="1"/>
</dbReference>
<reference evidence="1 2" key="1">
    <citation type="submission" date="2019-08" db="EMBL/GenBank/DDBJ databases">
        <title>Antarcticibacterium arcticum sp. nov., a bacterium isolated from marine sediment of the Canadian Beaufort Sea.</title>
        <authorList>
            <person name="Lee Y.M."/>
            <person name="Baek K."/>
            <person name="Lee D.-H."/>
            <person name="Shin S.C."/>
            <person name="Jin Y.K."/>
            <person name="Park Y."/>
        </authorList>
    </citation>
    <scope>NUCLEOTIDE SEQUENCE [LARGE SCALE GENOMIC DNA]</scope>
    <source>
        <strain evidence="1 2">PAMC 28998</strain>
    </source>
</reference>
<evidence type="ECO:0000313" key="2">
    <source>
        <dbReference type="Proteomes" id="UP000321954"/>
    </source>
</evidence>
<dbReference type="SUPFAM" id="SSF158446">
    <property type="entry name" value="IVS-encoded protein-like"/>
    <property type="match status" value="1"/>
</dbReference>
<dbReference type="Gene3D" id="1.20.1440.60">
    <property type="entry name" value="23S rRNA-intervening sequence"/>
    <property type="match status" value="1"/>
</dbReference>
<accession>A0A5B8YJ84</accession>
<dbReference type="Proteomes" id="UP000321954">
    <property type="component" value="Chromosome"/>
</dbReference>